<dbReference type="Pfam" id="PF12802">
    <property type="entry name" value="MarR_2"/>
    <property type="match status" value="1"/>
</dbReference>
<proteinExistence type="predicted"/>
<dbReference type="Proteomes" id="UP001500236">
    <property type="component" value="Unassembled WGS sequence"/>
</dbReference>
<dbReference type="InterPro" id="IPR036388">
    <property type="entry name" value="WH-like_DNA-bd_sf"/>
</dbReference>
<dbReference type="Gene3D" id="1.10.10.10">
    <property type="entry name" value="Winged helix-like DNA-binding domain superfamily/Winged helix DNA-binding domain"/>
    <property type="match status" value="1"/>
</dbReference>
<organism evidence="3 4">
    <name type="scientific">Nesterenkonia aethiopica</name>
    <dbReference type="NCBI Taxonomy" id="269144"/>
    <lineage>
        <taxon>Bacteria</taxon>
        <taxon>Bacillati</taxon>
        <taxon>Actinomycetota</taxon>
        <taxon>Actinomycetes</taxon>
        <taxon>Micrococcales</taxon>
        <taxon>Micrococcaceae</taxon>
        <taxon>Nesterenkonia</taxon>
    </lineage>
</organism>
<dbReference type="PANTHER" id="PTHR33164:SF99">
    <property type="entry name" value="MARR FAMILY REGULATORY PROTEIN"/>
    <property type="match status" value="1"/>
</dbReference>
<keyword evidence="4" id="KW-1185">Reference proteome</keyword>
<feature type="domain" description="HTH marR-type" evidence="2">
    <location>
        <begin position="28"/>
        <end position="164"/>
    </location>
</feature>
<dbReference type="PROSITE" id="PS50995">
    <property type="entry name" value="HTH_MARR_2"/>
    <property type="match status" value="1"/>
</dbReference>
<dbReference type="InterPro" id="IPR000835">
    <property type="entry name" value="HTH_MarR-typ"/>
</dbReference>
<dbReference type="SUPFAM" id="SSF46785">
    <property type="entry name" value="Winged helix' DNA-binding domain"/>
    <property type="match status" value="1"/>
</dbReference>
<dbReference type="SMART" id="SM00347">
    <property type="entry name" value="HTH_MARR"/>
    <property type="match status" value="1"/>
</dbReference>
<dbReference type="PANTHER" id="PTHR33164">
    <property type="entry name" value="TRANSCRIPTIONAL REGULATOR, MARR FAMILY"/>
    <property type="match status" value="1"/>
</dbReference>
<evidence type="ECO:0000313" key="4">
    <source>
        <dbReference type="Proteomes" id="UP001500236"/>
    </source>
</evidence>
<accession>A0ABP6LLZ4</accession>
<reference evidence="4" key="1">
    <citation type="journal article" date="2019" name="Int. J. Syst. Evol. Microbiol.">
        <title>The Global Catalogue of Microorganisms (GCM) 10K type strain sequencing project: providing services to taxonomists for standard genome sequencing and annotation.</title>
        <authorList>
            <consortium name="The Broad Institute Genomics Platform"/>
            <consortium name="The Broad Institute Genome Sequencing Center for Infectious Disease"/>
            <person name="Wu L."/>
            <person name="Ma J."/>
        </authorList>
    </citation>
    <scope>NUCLEOTIDE SEQUENCE [LARGE SCALE GENOMIC DNA]</scope>
    <source>
        <strain evidence="4">JCM 14309</strain>
    </source>
</reference>
<dbReference type="EMBL" id="BAAAVT010000001">
    <property type="protein sequence ID" value="GAA3051101.1"/>
    <property type="molecule type" value="Genomic_DNA"/>
</dbReference>
<name>A0ABP6LLZ4_9MICC</name>
<sequence>MDAVAGEDAQEPQDAAPPARDLTGTSPKAKAWRTFLETSAIVSKTMEKGLHAATGLRLSDYNLLLVLAEAEGNQLRMGELAERMIFSPSRLSYQAKSLQTRGLITRCADPSDRRGMKAQLTDEGRRVFRDASQVHARHIRQIFHETLDNDEALALQRTCMKLLQTAQDTELA</sequence>
<dbReference type="RefSeq" id="WP_344683555.1">
    <property type="nucleotide sequence ID" value="NZ_BAAAVT010000001.1"/>
</dbReference>
<gene>
    <name evidence="3" type="ORF">GCM10010529_01470</name>
</gene>
<dbReference type="InterPro" id="IPR036390">
    <property type="entry name" value="WH_DNA-bd_sf"/>
</dbReference>
<dbReference type="InterPro" id="IPR039422">
    <property type="entry name" value="MarR/SlyA-like"/>
</dbReference>
<evidence type="ECO:0000259" key="2">
    <source>
        <dbReference type="PROSITE" id="PS50995"/>
    </source>
</evidence>
<evidence type="ECO:0000256" key="1">
    <source>
        <dbReference type="SAM" id="MobiDB-lite"/>
    </source>
</evidence>
<feature type="region of interest" description="Disordered" evidence="1">
    <location>
        <begin position="1"/>
        <end position="28"/>
    </location>
</feature>
<protein>
    <recommendedName>
        <fullName evidence="2">HTH marR-type domain-containing protein</fullName>
    </recommendedName>
</protein>
<comment type="caution">
    <text evidence="3">The sequence shown here is derived from an EMBL/GenBank/DDBJ whole genome shotgun (WGS) entry which is preliminary data.</text>
</comment>
<evidence type="ECO:0000313" key="3">
    <source>
        <dbReference type="EMBL" id="GAA3051101.1"/>
    </source>
</evidence>